<name>A0A7J6VHB1_THATH</name>
<gene>
    <name evidence="1" type="ORF">FRX31_026251</name>
</gene>
<proteinExistence type="predicted"/>
<dbReference type="Proteomes" id="UP000554482">
    <property type="component" value="Unassembled WGS sequence"/>
</dbReference>
<sequence>MSKICWHPLCKLLFKLSKKEMLDSSTQLWHKNQIRDYILVQGFKYATSLVRFKLLGQLNSFLIYQFSKSPVYVNGFVLNLGIISQLKRLRA</sequence>
<evidence type="ECO:0000313" key="2">
    <source>
        <dbReference type="Proteomes" id="UP000554482"/>
    </source>
</evidence>
<evidence type="ECO:0000313" key="1">
    <source>
        <dbReference type="EMBL" id="KAF5184167.1"/>
    </source>
</evidence>
<dbReference type="AlphaFoldDB" id="A0A7J6VHB1"/>
<organism evidence="1 2">
    <name type="scientific">Thalictrum thalictroides</name>
    <name type="common">Rue-anemone</name>
    <name type="synonym">Anemone thalictroides</name>
    <dbReference type="NCBI Taxonomy" id="46969"/>
    <lineage>
        <taxon>Eukaryota</taxon>
        <taxon>Viridiplantae</taxon>
        <taxon>Streptophyta</taxon>
        <taxon>Embryophyta</taxon>
        <taxon>Tracheophyta</taxon>
        <taxon>Spermatophyta</taxon>
        <taxon>Magnoliopsida</taxon>
        <taxon>Ranunculales</taxon>
        <taxon>Ranunculaceae</taxon>
        <taxon>Thalictroideae</taxon>
        <taxon>Thalictrum</taxon>
    </lineage>
</organism>
<keyword evidence="2" id="KW-1185">Reference proteome</keyword>
<protein>
    <submittedName>
        <fullName evidence="1">Uncharacterized protein</fullName>
    </submittedName>
</protein>
<accession>A0A7J6VHB1</accession>
<comment type="caution">
    <text evidence="1">The sequence shown here is derived from an EMBL/GenBank/DDBJ whole genome shotgun (WGS) entry which is preliminary data.</text>
</comment>
<reference evidence="1 2" key="1">
    <citation type="submission" date="2020-06" db="EMBL/GenBank/DDBJ databases">
        <title>Transcriptomic and genomic resources for Thalictrum thalictroides and T. hernandezii: Facilitating candidate gene discovery in an emerging model plant lineage.</title>
        <authorList>
            <person name="Arias T."/>
            <person name="Riano-Pachon D.M."/>
            <person name="Di Stilio V.S."/>
        </authorList>
    </citation>
    <scope>NUCLEOTIDE SEQUENCE [LARGE SCALE GENOMIC DNA]</scope>
    <source>
        <strain evidence="2">cv. WT478/WT964</strain>
        <tissue evidence="1">Leaves</tissue>
    </source>
</reference>
<dbReference type="EMBL" id="JABWDY010032461">
    <property type="protein sequence ID" value="KAF5184167.1"/>
    <property type="molecule type" value="Genomic_DNA"/>
</dbReference>